<comment type="caution">
    <text evidence="12">The sequence shown here is derived from an EMBL/GenBank/DDBJ whole genome shotgun (WGS) entry which is preliminary data.</text>
</comment>
<dbReference type="PRINTS" id="PR00151">
    <property type="entry name" value="PORPHBDMNASE"/>
</dbReference>
<protein>
    <recommendedName>
        <fullName evidence="9">Porphobilinogen deaminase</fullName>
        <shortName evidence="9">PBG</shortName>
        <ecNumber evidence="9">2.5.1.61</ecNumber>
    </recommendedName>
    <alternativeName>
        <fullName evidence="9">Hydroxymethylbilane synthase</fullName>
        <shortName evidence="9">HMBS</shortName>
    </alternativeName>
    <alternativeName>
        <fullName evidence="9">Pre-uroporphyrinogen synthase</fullName>
    </alternativeName>
</protein>
<dbReference type="Gene3D" id="3.40.190.10">
    <property type="entry name" value="Periplasmic binding protein-like II"/>
    <property type="match status" value="2"/>
</dbReference>
<evidence type="ECO:0000256" key="1">
    <source>
        <dbReference type="ARBA" id="ARBA00002869"/>
    </source>
</evidence>
<dbReference type="GO" id="GO:0015995">
    <property type="term" value="P:chlorophyll biosynthetic process"/>
    <property type="evidence" value="ECO:0007669"/>
    <property type="project" value="UniProtKB-KW"/>
</dbReference>
<dbReference type="AlphaFoldDB" id="A0A165LF69"/>
<dbReference type="CDD" id="cd13646">
    <property type="entry name" value="PBP2_EcHMBS_like"/>
    <property type="match status" value="1"/>
</dbReference>
<dbReference type="GO" id="GO:0005737">
    <property type="term" value="C:cytoplasm"/>
    <property type="evidence" value="ECO:0007669"/>
    <property type="project" value="UniProtKB-UniRule"/>
</dbReference>
<dbReference type="SUPFAM" id="SSF54782">
    <property type="entry name" value="Porphobilinogen deaminase (hydroxymethylbilane synthase), C-terminal domain"/>
    <property type="match status" value="1"/>
</dbReference>
<comment type="similarity">
    <text evidence="3 9">Belongs to the HMBS family.</text>
</comment>
<comment type="cofactor">
    <cofactor evidence="9">
        <name>dipyrromethane</name>
        <dbReference type="ChEBI" id="CHEBI:60342"/>
    </cofactor>
    <text evidence="9">Binds 1 dipyrromethane group covalently.</text>
</comment>
<evidence type="ECO:0000256" key="9">
    <source>
        <dbReference type="HAMAP-Rule" id="MF_00260"/>
    </source>
</evidence>
<evidence type="ECO:0000259" key="10">
    <source>
        <dbReference type="Pfam" id="PF01379"/>
    </source>
</evidence>
<evidence type="ECO:0000256" key="4">
    <source>
        <dbReference type="ARBA" id="ARBA00011245"/>
    </source>
</evidence>
<organism evidence="12 13">
    <name type="scientific">Pelodictyon luteolum</name>
    <dbReference type="NCBI Taxonomy" id="1100"/>
    <lineage>
        <taxon>Bacteria</taxon>
        <taxon>Pseudomonadati</taxon>
        <taxon>Chlorobiota</taxon>
        <taxon>Chlorobiia</taxon>
        <taxon>Chlorobiales</taxon>
        <taxon>Chlorobiaceae</taxon>
        <taxon>Chlorobium/Pelodictyon group</taxon>
        <taxon>Pelodictyon</taxon>
    </lineage>
</organism>
<dbReference type="HAMAP" id="MF_00260">
    <property type="entry name" value="Porphobil_deam"/>
    <property type="match status" value="1"/>
</dbReference>
<sequence length="313" mass="34607">MKKQLIIGTRSSPLALWQAEFTKAELSRHFPDLEITLKLVKTTGDVLLDSPLSKIGDMGLFTKDIEKFLIAKEIDLAVHSLKDVPTATPEGLIISAFTEREDTRDVIISKTGAKLLDLPKNAKVATSSLRRMSQLKSLRPDFEICDIRGNLNTRFKKFDEGEFDAMMLAYAGVYRLNFSDRISEILPHEIMLPAVGQGALGIETRVDDEQTREIVKVMNHSTTEYCCKAERALLRHLQGGCQIPIGAYASFKNGTLHLLAFVGSTDGTIGIRDEITKTGLTSPSQAEEAGIELAKELLKQGAEKILSEIRKSC</sequence>
<dbReference type="OMA" id="LWQANHI"/>
<feature type="modified residue" description="S-(dipyrrolylmethanemethyl)cysteine" evidence="9">
    <location>
        <position position="241"/>
    </location>
</feature>
<dbReference type="GO" id="GO:0004418">
    <property type="term" value="F:hydroxymethylbilane synthase activity"/>
    <property type="evidence" value="ECO:0007669"/>
    <property type="project" value="UniProtKB-UniRule"/>
</dbReference>
<dbReference type="EC" id="2.5.1.61" evidence="9"/>
<evidence type="ECO:0000256" key="2">
    <source>
        <dbReference type="ARBA" id="ARBA00004735"/>
    </source>
</evidence>
<dbReference type="InterPro" id="IPR022419">
    <property type="entry name" value="Porphobilin_deaminase_cofac_BS"/>
</dbReference>
<feature type="domain" description="Porphobilinogen deaminase N-terminal" evidence="10">
    <location>
        <begin position="5"/>
        <end position="212"/>
    </location>
</feature>
<dbReference type="FunFam" id="3.40.190.10:FF:000004">
    <property type="entry name" value="Porphobilinogen deaminase"/>
    <property type="match status" value="1"/>
</dbReference>
<gene>
    <name evidence="9" type="primary">hemC</name>
    <name evidence="12" type="ORF">A3K90_06925</name>
</gene>
<dbReference type="InterPro" id="IPR022417">
    <property type="entry name" value="Porphobilin_deaminase_N"/>
</dbReference>
<dbReference type="PROSITE" id="PS00533">
    <property type="entry name" value="PORPHOBILINOGEN_DEAM"/>
    <property type="match status" value="1"/>
</dbReference>
<comment type="pathway">
    <text evidence="2">Porphyrin-containing compound metabolism; protoporphyrin-IX biosynthesis; coproporphyrinogen-III from 5-aminolevulinate: step 2/4.</text>
</comment>
<name>A0A165LF69_PELLU</name>
<dbReference type="FunFam" id="3.40.190.10:FF:000005">
    <property type="entry name" value="Porphobilinogen deaminase"/>
    <property type="match status" value="1"/>
</dbReference>
<dbReference type="GO" id="GO:0006782">
    <property type="term" value="P:protoporphyrinogen IX biosynthetic process"/>
    <property type="evidence" value="ECO:0007669"/>
    <property type="project" value="UniProtKB-UniRule"/>
</dbReference>
<evidence type="ECO:0000256" key="5">
    <source>
        <dbReference type="ARBA" id="ARBA00022679"/>
    </source>
</evidence>
<dbReference type="SUPFAM" id="SSF53850">
    <property type="entry name" value="Periplasmic binding protein-like II"/>
    <property type="match status" value="1"/>
</dbReference>
<dbReference type="Gene3D" id="3.30.160.40">
    <property type="entry name" value="Porphobilinogen deaminase, C-terminal domain"/>
    <property type="match status" value="1"/>
</dbReference>
<dbReference type="Proteomes" id="UP000076481">
    <property type="component" value="Unassembled WGS sequence"/>
</dbReference>
<keyword evidence="6" id="KW-0149">Chlorophyll biosynthesis</keyword>
<accession>A0A165LF69</accession>
<keyword evidence="5 9" id="KW-0808">Transferase</keyword>
<reference evidence="12 13" key="1">
    <citation type="submission" date="2016-03" db="EMBL/GenBank/DDBJ databases">
        <title>Speciation and ecological success in dimly lit waters: horizontal gene transfer in a green sulfur bacteria bloom unveiled by metagenomic assembly.</title>
        <authorList>
            <person name="Llorens-Mares T."/>
            <person name="Liu Z."/>
            <person name="Allen L.Z."/>
            <person name="Rusch D.B."/>
            <person name="Craig M.T."/>
            <person name="Dupont C.L."/>
            <person name="Bryant D.A."/>
            <person name="Casamayor E.O."/>
        </authorList>
    </citation>
    <scope>NUCLEOTIDE SEQUENCE [LARGE SCALE GENOMIC DNA]</scope>
    <source>
        <strain evidence="12">CIII</strain>
    </source>
</reference>
<dbReference type="RefSeq" id="WP_011358158.1">
    <property type="nucleotide sequence ID" value="NZ_LVWG01000032.1"/>
</dbReference>
<evidence type="ECO:0000256" key="8">
    <source>
        <dbReference type="ARBA" id="ARBA00048169"/>
    </source>
</evidence>
<evidence type="ECO:0000313" key="12">
    <source>
        <dbReference type="EMBL" id="KZK73954.1"/>
    </source>
</evidence>
<evidence type="ECO:0000256" key="7">
    <source>
        <dbReference type="ARBA" id="ARBA00023244"/>
    </source>
</evidence>
<dbReference type="PANTHER" id="PTHR11557">
    <property type="entry name" value="PORPHOBILINOGEN DEAMINASE"/>
    <property type="match status" value="1"/>
</dbReference>
<comment type="miscellaneous">
    <text evidence="9">The porphobilinogen subunits are added to the dipyrromethane group.</text>
</comment>
<keyword evidence="7 9" id="KW-0627">Porphyrin biosynthesis</keyword>
<dbReference type="InterPro" id="IPR000860">
    <property type="entry name" value="HemC"/>
</dbReference>
<feature type="domain" description="Porphobilinogen deaminase C-terminal" evidence="11">
    <location>
        <begin position="225"/>
        <end position="299"/>
    </location>
</feature>
<dbReference type="PANTHER" id="PTHR11557:SF0">
    <property type="entry name" value="PORPHOBILINOGEN DEAMINASE"/>
    <property type="match status" value="1"/>
</dbReference>
<comment type="function">
    <text evidence="1 9">Tetrapolymerization of the monopyrrole PBG into the hydroxymethylbilane pre-uroporphyrinogen in several discrete steps.</text>
</comment>
<evidence type="ECO:0000256" key="3">
    <source>
        <dbReference type="ARBA" id="ARBA00005638"/>
    </source>
</evidence>
<dbReference type="InterPro" id="IPR036803">
    <property type="entry name" value="Porphobilinogen_deaminase_C_sf"/>
</dbReference>
<dbReference type="InterPro" id="IPR022418">
    <property type="entry name" value="Porphobilinogen_deaminase_C"/>
</dbReference>
<evidence type="ECO:0000256" key="6">
    <source>
        <dbReference type="ARBA" id="ARBA00023171"/>
    </source>
</evidence>
<dbReference type="NCBIfam" id="TIGR00212">
    <property type="entry name" value="hemC"/>
    <property type="match status" value="1"/>
</dbReference>
<dbReference type="Pfam" id="PF03900">
    <property type="entry name" value="Porphobil_deamC"/>
    <property type="match status" value="1"/>
</dbReference>
<dbReference type="EMBL" id="LVWG01000032">
    <property type="protein sequence ID" value="KZK73954.1"/>
    <property type="molecule type" value="Genomic_DNA"/>
</dbReference>
<dbReference type="SMR" id="A0A165LF69"/>
<evidence type="ECO:0000313" key="13">
    <source>
        <dbReference type="Proteomes" id="UP000076481"/>
    </source>
</evidence>
<comment type="catalytic activity">
    <reaction evidence="8 9">
        <text>4 porphobilinogen + H2O = hydroxymethylbilane + 4 NH4(+)</text>
        <dbReference type="Rhea" id="RHEA:13185"/>
        <dbReference type="ChEBI" id="CHEBI:15377"/>
        <dbReference type="ChEBI" id="CHEBI:28938"/>
        <dbReference type="ChEBI" id="CHEBI:57845"/>
        <dbReference type="ChEBI" id="CHEBI:58126"/>
        <dbReference type="EC" id="2.5.1.61"/>
    </reaction>
</comment>
<dbReference type="Pfam" id="PF01379">
    <property type="entry name" value="Porphobil_deam"/>
    <property type="match status" value="1"/>
</dbReference>
<dbReference type="PIRSF" id="PIRSF001438">
    <property type="entry name" value="4pyrrol_synth_OHMeBilane_synth"/>
    <property type="match status" value="1"/>
</dbReference>
<proteinExistence type="inferred from homology"/>
<dbReference type="FunFam" id="3.30.160.40:FF:000002">
    <property type="entry name" value="Porphobilinogen deaminase"/>
    <property type="match status" value="1"/>
</dbReference>
<evidence type="ECO:0000259" key="11">
    <source>
        <dbReference type="Pfam" id="PF03900"/>
    </source>
</evidence>
<comment type="subunit">
    <text evidence="4 9">Monomer.</text>
</comment>